<dbReference type="EMBL" id="JABWUV010000015">
    <property type="protein sequence ID" value="KAF6304025.1"/>
    <property type="molecule type" value="Genomic_DNA"/>
</dbReference>
<accession>A0A7J7TTV2</accession>
<proteinExistence type="predicted"/>
<name>A0A7J7TTV2_MYOMY</name>
<evidence type="ECO:0000313" key="2">
    <source>
        <dbReference type="Proteomes" id="UP000527355"/>
    </source>
</evidence>
<protein>
    <submittedName>
        <fullName evidence="1">Uncharacterized protein</fullName>
    </submittedName>
</protein>
<keyword evidence="2" id="KW-1185">Reference proteome</keyword>
<gene>
    <name evidence="1" type="ORF">mMyoMyo1_009004</name>
</gene>
<sequence length="172" mass="19168">MQIIALPKKRQSYSEEGWGWGVGGGGGGWLLKYNLFQTYILVSGFNGNCAHSHLFSCPTPVLISQQLQPSTHRGWRLWWWWWGGLCHLRTPALEGPPRSCIVSSSSPWSTGERSVKPPSTPEPPWLWDFPRLPSLTFAFLAQDTQLWKQLAISKDSSELVAGPGLEPVSSAH</sequence>
<dbReference type="Proteomes" id="UP000527355">
    <property type="component" value="Unassembled WGS sequence"/>
</dbReference>
<organism evidence="1 2">
    <name type="scientific">Myotis myotis</name>
    <name type="common">Greater mouse-eared bat</name>
    <name type="synonym">Vespertilio myotis</name>
    <dbReference type="NCBI Taxonomy" id="51298"/>
    <lineage>
        <taxon>Eukaryota</taxon>
        <taxon>Metazoa</taxon>
        <taxon>Chordata</taxon>
        <taxon>Craniata</taxon>
        <taxon>Vertebrata</taxon>
        <taxon>Euteleostomi</taxon>
        <taxon>Mammalia</taxon>
        <taxon>Eutheria</taxon>
        <taxon>Laurasiatheria</taxon>
        <taxon>Chiroptera</taxon>
        <taxon>Yangochiroptera</taxon>
        <taxon>Vespertilionidae</taxon>
        <taxon>Myotis</taxon>
    </lineage>
</organism>
<reference evidence="1 2" key="1">
    <citation type="journal article" date="2020" name="Nature">
        <title>Six reference-quality genomes reveal evolution of bat adaptations.</title>
        <authorList>
            <person name="Jebb D."/>
            <person name="Huang Z."/>
            <person name="Pippel M."/>
            <person name="Hughes G.M."/>
            <person name="Lavrichenko K."/>
            <person name="Devanna P."/>
            <person name="Winkler S."/>
            <person name="Jermiin L.S."/>
            <person name="Skirmuntt E.C."/>
            <person name="Katzourakis A."/>
            <person name="Burkitt-Gray L."/>
            <person name="Ray D.A."/>
            <person name="Sullivan K.A.M."/>
            <person name="Roscito J.G."/>
            <person name="Kirilenko B.M."/>
            <person name="Davalos L.M."/>
            <person name="Corthals A.P."/>
            <person name="Power M.L."/>
            <person name="Jones G."/>
            <person name="Ransome R.D."/>
            <person name="Dechmann D.K.N."/>
            <person name="Locatelli A.G."/>
            <person name="Puechmaille S.J."/>
            <person name="Fedrigo O."/>
            <person name="Jarvis E.D."/>
            <person name="Hiller M."/>
            <person name="Vernes S.C."/>
            <person name="Myers E.W."/>
            <person name="Teeling E.C."/>
        </authorList>
    </citation>
    <scope>NUCLEOTIDE SEQUENCE [LARGE SCALE GENOMIC DNA]</scope>
    <source>
        <strain evidence="1">MMyoMyo1</strain>
        <tissue evidence="1">Flight muscle</tissue>
    </source>
</reference>
<dbReference type="AlphaFoldDB" id="A0A7J7TTV2"/>
<evidence type="ECO:0000313" key="1">
    <source>
        <dbReference type="EMBL" id="KAF6304025.1"/>
    </source>
</evidence>
<comment type="caution">
    <text evidence="1">The sequence shown here is derived from an EMBL/GenBank/DDBJ whole genome shotgun (WGS) entry which is preliminary data.</text>
</comment>